<dbReference type="RefSeq" id="WP_409122771.1">
    <property type="nucleotide sequence ID" value="NZ_JBJVNI010000023.1"/>
</dbReference>
<sequence>MDTYSHAYGNTGHYRRPGTQTSYCGRDLLPEPNTGIAKRVCQSCAKAEQRDRVEAEQVAADRAVDGPTLAERAGVRHATVGTGRRVHYSNNDDTLCGREVSEYVDGSDLLALLNKGHQICTPCDRAAEQRAYARALAAASPLAAAAVDLAETVEQADAEQAAPSAEETTPAAGTLVDPWTWIRRPSSSDADQAAEERAEHRQHLADSRGANAYELAVAAVRRVVREMPQAGALRVRVVEGSPEATLAREDLHALAYSGHTTADAVARVRAAVAAHIRHGKREVHIMFPALGMRPALYLPDVMALLIRWDDQAEAHLDQAVAEAGEQFDRAARAVDAVEHAEHAEQVEAAVETVEDAKALYAAALVTEAEGTWRGEWIGEQPAADVLFAVEGTVEQGALFAPAATVREPIVARASFNRADLDRIKSKADADRAVYRAETDDRIAAECAAHGVAPSQGVRDRIAARAAEQAPARRVIEGVIVQHAGTAEGSTPSNASHPDVVAARAALDGLAVATMTDHHDVTEPTEDESHVRGYLIDPRTQGRVAVYWLEGGRTVRRDQMPHGPALDCLADRLKRRGWAVEKMLRSSACVFAHRPATD</sequence>
<evidence type="ECO:0000256" key="1">
    <source>
        <dbReference type="SAM" id="MobiDB-lite"/>
    </source>
</evidence>
<name>A0ABW9I4F7_9ACTN</name>
<proteinExistence type="predicted"/>
<feature type="compositionally biased region" description="Basic and acidic residues" evidence="1">
    <location>
        <begin position="194"/>
        <end position="205"/>
    </location>
</feature>
<reference evidence="2 3" key="1">
    <citation type="submission" date="2024-12" db="EMBL/GenBank/DDBJ databases">
        <title>Forecasting of Potato common scab and diversities of Pathogenic streptomyces spp. in china.</title>
        <authorList>
            <person name="Handique U."/>
            <person name="Wu J."/>
        </authorList>
    </citation>
    <scope>NUCLEOTIDE SEQUENCE [LARGE SCALE GENOMIC DNA]</scope>
    <source>
        <strain evidence="2 3">ZRIMU1530</strain>
    </source>
</reference>
<feature type="region of interest" description="Disordered" evidence="1">
    <location>
        <begin position="184"/>
        <end position="205"/>
    </location>
</feature>
<feature type="region of interest" description="Disordered" evidence="1">
    <location>
        <begin position="1"/>
        <end position="20"/>
    </location>
</feature>
<organism evidence="2 3">
    <name type="scientific">Streptomyces niveiscabiei</name>
    <dbReference type="NCBI Taxonomy" id="164115"/>
    <lineage>
        <taxon>Bacteria</taxon>
        <taxon>Bacillati</taxon>
        <taxon>Actinomycetota</taxon>
        <taxon>Actinomycetes</taxon>
        <taxon>Kitasatosporales</taxon>
        <taxon>Streptomycetaceae</taxon>
        <taxon>Streptomyces</taxon>
    </lineage>
</organism>
<protein>
    <submittedName>
        <fullName evidence="2">Uncharacterized protein</fullName>
    </submittedName>
</protein>
<keyword evidence="3" id="KW-1185">Reference proteome</keyword>
<dbReference type="Proteomes" id="UP001631957">
    <property type="component" value="Unassembled WGS sequence"/>
</dbReference>
<comment type="caution">
    <text evidence="2">The sequence shown here is derived from an EMBL/GenBank/DDBJ whole genome shotgun (WGS) entry which is preliminary data.</text>
</comment>
<evidence type="ECO:0000313" key="2">
    <source>
        <dbReference type="EMBL" id="MFM9613898.1"/>
    </source>
</evidence>
<evidence type="ECO:0000313" key="3">
    <source>
        <dbReference type="Proteomes" id="UP001631957"/>
    </source>
</evidence>
<accession>A0ABW9I4F7</accession>
<gene>
    <name evidence="2" type="ORF">ACKI18_35085</name>
</gene>
<dbReference type="EMBL" id="JBJVNI010000023">
    <property type="protein sequence ID" value="MFM9613898.1"/>
    <property type="molecule type" value="Genomic_DNA"/>
</dbReference>